<comment type="caution">
    <text evidence="2">The sequence shown here is derived from an EMBL/GenBank/DDBJ whole genome shotgun (WGS) entry which is preliminary data.</text>
</comment>
<gene>
    <name evidence="2" type="ORF">C457_15607</name>
</gene>
<evidence type="ECO:0000256" key="1">
    <source>
        <dbReference type="SAM" id="Phobius"/>
    </source>
</evidence>
<evidence type="ECO:0000313" key="2">
    <source>
        <dbReference type="EMBL" id="ELZ65768.1"/>
    </source>
</evidence>
<name>M0G2G7_HALPT</name>
<feature type="transmembrane region" description="Helical" evidence="1">
    <location>
        <begin position="6"/>
        <end position="29"/>
    </location>
</feature>
<keyword evidence="3" id="KW-1185">Reference proteome</keyword>
<evidence type="ECO:0000313" key="3">
    <source>
        <dbReference type="Proteomes" id="UP000011559"/>
    </source>
</evidence>
<keyword evidence="1" id="KW-1133">Transmembrane helix</keyword>
<protein>
    <submittedName>
        <fullName evidence="2">Permease</fullName>
    </submittedName>
</protein>
<sequence length="43" mass="4354">MGIFGGIVLFGAVGLFVGSVILGGSKVVLDLFAQERVDSTVGQ</sequence>
<dbReference type="AlphaFoldDB" id="M0G2G7"/>
<organism evidence="2 3">
    <name type="scientific">Haloferax prahovense (strain DSM 18310 / JCM 13924 / TL6)</name>
    <dbReference type="NCBI Taxonomy" id="1227461"/>
    <lineage>
        <taxon>Archaea</taxon>
        <taxon>Methanobacteriati</taxon>
        <taxon>Methanobacteriota</taxon>
        <taxon>Stenosarchaea group</taxon>
        <taxon>Halobacteria</taxon>
        <taxon>Halobacteriales</taxon>
        <taxon>Haloferacaceae</taxon>
        <taxon>Haloferax</taxon>
    </lineage>
</organism>
<keyword evidence="1" id="KW-0812">Transmembrane</keyword>
<proteinExistence type="predicted"/>
<reference evidence="2 3" key="1">
    <citation type="journal article" date="2014" name="PLoS Genet.">
        <title>Phylogenetically driven sequencing of extremely halophilic archaea reveals strategies for static and dynamic osmo-response.</title>
        <authorList>
            <person name="Becker E.A."/>
            <person name="Seitzer P.M."/>
            <person name="Tritt A."/>
            <person name="Larsen D."/>
            <person name="Krusor M."/>
            <person name="Yao A.I."/>
            <person name="Wu D."/>
            <person name="Madern D."/>
            <person name="Eisen J.A."/>
            <person name="Darling A.E."/>
            <person name="Facciotti M.T."/>
        </authorList>
    </citation>
    <scope>NUCLEOTIDE SEQUENCE [LARGE SCALE GENOMIC DNA]</scope>
    <source>
        <strain evidence="3">DSM 18310 / JCM 13924 / TL6</strain>
    </source>
</reference>
<accession>M0G2G7</accession>
<keyword evidence="1" id="KW-0472">Membrane</keyword>
<dbReference type="EMBL" id="AOLG01000052">
    <property type="protein sequence ID" value="ELZ65768.1"/>
    <property type="molecule type" value="Genomic_DNA"/>
</dbReference>
<dbReference type="Proteomes" id="UP000011559">
    <property type="component" value="Unassembled WGS sequence"/>
</dbReference>